<comment type="caution">
    <text evidence="3">The sequence shown here is derived from an EMBL/GenBank/DDBJ whole genome shotgun (WGS) entry which is preliminary data.</text>
</comment>
<dbReference type="InterPro" id="IPR005804">
    <property type="entry name" value="FA_desaturase_dom"/>
</dbReference>
<keyword evidence="1" id="KW-1133">Transmembrane helix</keyword>
<feature type="transmembrane region" description="Helical" evidence="1">
    <location>
        <begin position="159"/>
        <end position="180"/>
    </location>
</feature>
<keyword evidence="1" id="KW-0472">Membrane</keyword>
<dbReference type="Proteomes" id="UP000289784">
    <property type="component" value="Unassembled WGS sequence"/>
</dbReference>
<keyword evidence="4" id="KW-1185">Reference proteome</keyword>
<feature type="domain" description="Fatty acid desaturase" evidence="2">
    <location>
        <begin position="70"/>
        <end position="336"/>
    </location>
</feature>
<feature type="transmembrane region" description="Helical" evidence="1">
    <location>
        <begin position="57"/>
        <end position="81"/>
    </location>
</feature>
<dbReference type="RefSeq" id="WP_129472413.1">
    <property type="nucleotide sequence ID" value="NZ_SAWZ01000011.1"/>
</dbReference>
<reference evidence="3 4" key="1">
    <citation type="submission" date="2019-01" db="EMBL/GenBank/DDBJ databases">
        <title>Pseudoxanthomonas composti sp. nov., isolated from compost.</title>
        <authorList>
            <person name="Yang G."/>
        </authorList>
    </citation>
    <scope>NUCLEOTIDE SEQUENCE [LARGE SCALE GENOMIC DNA]</scope>
    <source>
        <strain evidence="3 4">GSS15</strain>
    </source>
</reference>
<dbReference type="PANTHER" id="PTHR19353">
    <property type="entry name" value="FATTY ACID DESATURASE 2"/>
    <property type="match status" value="1"/>
</dbReference>
<proteinExistence type="predicted"/>
<name>A0A4Q1JTB6_9GAMM</name>
<evidence type="ECO:0000259" key="2">
    <source>
        <dbReference type="Pfam" id="PF00487"/>
    </source>
</evidence>
<dbReference type="AlphaFoldDB" id="A0A4Q1JTB6"/>
<keyword evidence="1" id="KW-0812">Transmembrane</keyword>
<dbReference type="EMBL" id="SAWZ01000011">
    <property type="protein sequence ID" value="RXR00952.1"/>
    <property type="molecule type" value="Genomic_DNA"/>
</dbReference>
<evidence type="ECO:0000256" key="1">
    <source>
        <dbReference type="SAM" id="Phobius"/>
    </source>
</evidence>
<evidence type="ECO:0000313" key="3">
    <source>
        <dbReference type="EMBL" id="RXR00952.1"/>
    </source>
</evidence>
<dbReference type="CDD" id="cd03506">
    <property type="entry name" value="Delta6-FADS-like"/>
    <property type="match status" value="1"/>
</dbReference>
<dbReference type="GO" id="GO:0006629">
    <property type="term" value="P:lipid metabolic process"/>
    <property type="evidence" value="ECO:0007669"/>
    <property type="project" value="InterPro"/>
</dbReference>
<dbReference type="Pfam" id="PF00487">
    <property type="entry name" value="FA_desaturase"/>
    <property type="match status" value="1"/>
</dbReference>
<accession>A0A4Q1JTB6</accession>
<dbReference type="GO" id="GO:0016717">
    <property type="term" value="F:oxidoreductase activity, acting on paired donors, with oxidation of a pair of donors resulting in the reduction of molecular oxygen to two molecules of water"/>
    <property type="evidence" value="ECO:0007669"/>
    <property type="project" value="TreeGrafter"/>
</dbReference>
<dbReference type="GO" id="GO:0016020">
    <property type="term" value="C:membrane"/>
    <property type="evidence" value="ECO:0007669"/>
    <property type="project" value="TreeGrafter"/>
</dbReference>
<dbReference type="PANTHER" id="PTHR19353:SF84">
    <property type="entry name" value="ACYL-COA DELTA-9-DESATURASE, DESB"/>
    <property type="match status" value="1"/>
</dbReference>
<organism evidence="3 4">
    <name type="scientific">Pseudoxanthomonas composti</name>
    <dbReference type="NCBI Taxonomy" id="2137479"/>
    <lineage>
        <taxon>Bacteria</taxon>
        <taxon>Pseudomonadati</taxon>
        <taxon>Pseudomonadota</taxon>
        <taxon>Gammaproteobacteria</taxon>
        <taxon>Lysobacterales</taxon>
        <taxon>Lysobacteraceae</taxon>
        <taxon>Pseudoxanthomonas</taxon>
    </lineage>
</organism>
<gene>
    <name evidence="3" type="ORF">EPA99_16870</name>
</gene>
<evidence type="ECO:0000313" key="4">
    <source>
        <dbReference type="Proteomes" id="UP000289784"/>
    </source>
</evidence>
<feature type="transmembrane region" description="Helical" evidence="1">
    <location>
        <begin position="217"/>
        <end position="238"/>
    </location>
</feature>
<dbReference type="InterPro" id="IPR012171">
    <property type="entry name" value="Fatty_acid_desaturase"/>
</dbReference>
<dbReference type="OrthoDB" id="104711at2"/>
<sequence>MKTRSRALNPEELQRFGEELDALRKRTVATLGERDARYIRRSISAVRWLEVAGRAALFAGAFIHTILIPAWILGVLMLGLAKILENMTVGHNVIHGQYDWMGDPQLQGKTYEWDIVATSEYWRKTHNFRHHTYTNVRGMDDDIGYGLLRIFPEQKWKPFYLLQPPIAVIFCLLFEWGVAIQDLRLGRFLSGKMSFGKLWAQTRPVAKKAGRQVLKDYVIFPLLAGPFFLPVLLGNLAANVMRSIWTYVVIFCGHFTADAETFPKEVLRNESRGHWYLRQLRGSSNISGGRVIDVLTGDLSHQIEHHFFPDVPANRYAEMAVEVRQICKRYGQHYNTGSLFKQFGQVSWRILRHSFPSRPRRKTALVKLPSMPVVDVTPEPMQQPG</sequence>
<protein>
    <submittedName>
        <fullName evidence="3">Acyl-CoA desaturase</fullName>
    </submittedName>
</protein>